<evidence type="ECO:0000313" key="2">
    <source>
        <dbReference type="Proteomes" id="UP001610563"/>
    </source>
</evidence>
<sequence>MFLSHSFSPVKMHFTPLLVFTIFTNTLPLSLAMPARLVLKEKDPFPEDADCIRRCFHERPHCAVGFEPKKGGDYWACCWKKEEVAGIEESGLQPILEVELELDLVDLL</sequence>
<comment type="caution">
    <text evidence="1">The sequence shown here is derived from an EMBL/GenBank/DDBJ whole genome shotgun (WGS) entry which is preliminary data.</text>
</comment>
<proteinExistence type="predicted"/>
<gene>
    <name evidence="1" type="ORF">BJX66DRAFT_297753</name>
</gene>
<reference evidence="1 2" key="1">
    <citation type="submission" date="2024-07" db="EMBL/GenBank/DDBJ databases">
        <title>Section-level genome sequencing and comparative genomics of Aspergillus sections Usti and Cavernicolus.</title>
        <authorList>
            <consortium name="Lawrence Berkeley National Laboratory"/>
            <person name="Nybo J.L."/>
            <person name="Vesth T.C."/>
            <person name="Theobald S."/>
            <person name="Frisvad J.C."/>
            <person name="Larsen T.O."/>
            <person name="Kjaerboelling I."/>
            <person name="Rothschild-Mancinelli K."/>
            <person name="Lyhne E.K."/>
            <person name="Kogle M.E."/>
            <person name="Barry K."/>
            <person name="Clum A."/>
            <person name="Na H."/>
            <person name="Ledsgaard L."/>
            <person name="Lin J."/>
            <person name="Lipzen A."/>
            <person name="Kuo A."/>
            <person name="Riley R."/>
            <person name="Mondo S."/>
            <person name="Labutti K."/>
            <person name="Haridas S."/>
            <person name="Pangalinan J."/>
            <person name="Salamov A.A."/>
            <person name="Simmons B.A."/>
            <person name="Magnuson J.K."/>
            <person name="Chen J."/>
            <person name="Drula E."/>
            <person name="Henrissat B."/>
            <person name="Wiebenga A."/>
            <person name="Lubbers R.J."/>
            <person name="Gomes A.C."/>
            <person name="Makela M.R."/>
            <person name="Stajich J."/>
            <person name="Grigoriev I.V."/>
            <person name="Mortensen U.H."/>
            <person name="De Vries R.P."/>
            <person name="Baker S.E."/>
            <person name="Andersen M.R."/>
        </authorList>
    </citation>
    <scope>NUCLEOTIDE SEQUENCE [LARGE SCALE GENOMIC DNA]</scope>
    <source>
        <strain evidence="1 2">CBS 209.92</strain>
    </source>
</reference>
<keyword evidence="2" id="KW-1185">Reference proteome</keyword>
<organism evidence="1 2">
    <name type="scientific">Aspergillus keveii</name>
    <dbReference type="NCBI Taxonomy" id="714993"/>
    <lineage>
        <taxon>Eukaryota</taxon>
        <taxon>Fungi</taxon>
        <taxon>Dikarya</taxon>
        <taxon>Ascomycota</taxon>
        <taxon>Pezizomycotina</taxon>
        <taxon>Eurotiomycetes</taxon>
        <taxon>Eurotiomycetidae</taxon>
        <taxon>Eurotiales</taxon>
        <taxon>Aspergillaceae</taxon>
        <taxon>Aspergillus</taxon>
        <taxon>Aspergillus subgen. Nidulantes</taxon>
    </lineage>
</organism>
<name>A0ABR4GEC0_9EURO</name>
<protein>
    <submittedName>
        <fullName evidence="1">Uncharacterized protein</fullName>
    </submittedName>
</protein>
<dbReference type="Proteomes" id="UP001610563">
    <property type="component" value="Unassembled WGS sequence"/>
</dbReference>
<feature type="non-terminal residue" evidence="1">
    <location>
        <position position="108"/>
    </location>
</feature>
<accession>A0ABR4GEC0</accession>
<evidence type="ECO:0000313" key="1">
    <source>
        <dbReference type="EMBL" id="KAL2797393.1"/>
    </source>
</evidence>
<dbReference type="EMBL" id="JBFTWV010000019">
    <property type="protein sequence ID" value="KAL2797393.1"/>
    <property type="molecule type" value="Genomic_DNA"/>
</dbReference>